<organism evidence="2 4">
    <name type="scientific">Acetobacter ghanensis</name>
    <dbReference type="NCBI Taxonomy" id="431306"/>
    <lineage>
        <taxon>Bacteria</taxon>
        <taxon>Pseudomonadati</taxon>
        <taxon>Pseudomonadota</taxon>
        <taxon>Alphaproteobacteria</taxon>
        <taxon>Acetobacterales</taxon>
        <taxon>Acetobacteraceae</taxon>
        <taxon>Acetobacter</taxon>
    </lineage>
</organism>
<accession>A0A0U5F2W8</accession>
<dbReference type="EMBL" id="WOTE01000009">
    <property type="protein sequence ID" value="NHO40371.1"/>
    <property type="molecule type" value="Genomic_DNA"/>
</dbReference>
<keyword evidence="5" id="KW-1185">Reference proteome</keyword>
<dbReference type="Proteomes" id="UP000068250">
    <property type="component" value="Chromosome I"/>
</dbReference>
<evidence type="ECO:0000313" key="5">
    <source>
        <dbReference type="Proteomes" id="UP000657200"/>
    </source>
</evidence>
<evidence type="ECO:0000313" key="2">
    <source>
        <dbReference type="EMBL" id="CEF54969.1"/>
    </source>
</evidence>
<feature type="transmembrane region" description="Helical" evidence="1">
    <location>
        <begin position="49"/>
        <end position="71"/>
    </location>
</feature>
<reference evidence="3 5" key="3">
    <citation type="journal article" date="2020" name="Int. J. Syst. Evol. Microbiol.">
        <title>Novel acetic acid bacteria from cider fermentations: Acetobacter conturbans sp. nov. and Acetobacter fallax sp. nov.</title>
        <authorList>
            <person name="Sombolestani A.S."/>
            <person name="Cleenwerck I."/>
            <person name="Cnockaert M."/>
            <person name="Borremans W."/>
            <person name="Wieme A.D."/>
            <person name="De Vuyst L."/>
            <person name="Vandamme P."/>
        </authorList>
    </citation>
    <scope>NUCLEOTIDE SEQUENCE [LARGE SCALE GENOMIC DNA]</scope>
    <source>
        <strain evidence="3 5">LMG 23848</strain>
    </source>
</reference>
<reference evidence="4" key="2">
    <citation type="submission" date="2014-09" db="EMBL/GenBank/DDBJ databases">
        <authorList>
            <person name="Illeghems K.G."/>
        </authorList>
    </citation>
    <scope>NUCLEOTIDE SEQUENCE [LARGE SCALE GENOMIC DNA]</scope>
    <source>
        <strain evidence="4">LMG 23848T</strain>
    </source>
</reference>
<evidence type="ECO:0000256" key="1">
    <source>
        <dbReference type="SAM" id="Phobius"/>
    </source>
</evidence>
<reference evidence="2" key="1">
    <citation type="submission" date="2014-09" db="EMBL/GenBank/DDBJ databases">
        <authorList>
            <person name="Magalhaes I.L.F."/>
            <person name="Oliveira U."/>
            <person name="Santos F.R."/>
            <person name="Vidigal T.H.D.A."/>
            <person name="Brescovit A.D."/>
            <person name="Santos A.J."/>
        </authorList>
    </citation>
    <scope>NUCLEOTIDE SEQUENCE</scope>
    <source>
        <strain evidence="2">LMG 23848T</strain>
    </source>
</reference>
<dbReference type="Proteomes" id="UP000657200">
    <property type="component" value="Unassembled WGS sequence"/>
</dbReference>
<dbReference type="PATRIC" id="fig|431306.5.peg.1090"/>
<dbReference type="AlphaFoldDB" id="A0A0U5F2W8"/>
<name>A0A0U5F2W8_9PROT</name>
<keyword evidence="1" id="KW-0472">Membrane</keyword>
<keyword evidence="1" id="KW-0812">Transmembrane</keyword>
<dbReference type="EMBL" id="LN609302">
    <property type="protein sequence ID" value="CEF54969.1"/>
    <property type="molecule type" value="Genomic_DNA"/>
</dbReference>
<proteinExistence type="predicted"/>
<evidence type="ECO:0000313" key="3">
    <source>
        <dbReference type="EMBL" id="NHO40371.1"/>
    </source>
</evidence>
<sequence>MNIHCAWCERDMQDNAHAPYCCARCEKKANKALAAINAPQSAHQRETRIIRGTLVSLVAVIAVTVSLRILAGPPPPPDDILMPHYGTAPITGQNTEPFKAGQAARRQWNRWLGGQHGDRRKGAIYWLNALENQHDKHCDGTVEFALGCFDAHRHTSGIEQQMSVNPAFRSGWDNP</sequence>
<evidence type="ECO:0000313" key="4">
    <source>
        <dbReference type="Proteomes" id="UP000068250"/>
    </source>
</evidence>
<keyword evidence="1" id="KW-1133">Transmembrane helix</keyword>
<dbReference type="OrthoDB" id="7218370at2"/>
<protein>
    <submittedName>
        <fullName evidence="2">Uncharacterized protein</fullName>
    </submittedName>
</protein>
<gene>
    <name evidence="2" type="ORF">AGA_1076</name>
    <name evidence="3" type="ORF">GOB80_11910</name>
</gene>
<dbReference type="RefSeq" id="WP_157065306.1">
    <property type="nucleotide sequence ID" value="NZ_LN609302.1"/>
</dbReference>